<dbReference type="InterPro" id="IPR053318">
    <property type="entry name" value="GT64"/>
</dbReference>
<protein>
    <recommendedName>
        <fullName evidence="5">Glycosyl transferase 64 domain-containing protein</fullName>
    </recommendedName>
</protein>
<dbReference type="EMBL" id="JBBWWR010000004">
    <property type="protein sequence ID" value="KAK8967554.1"/>
    <property type="molecule type" value="Genomic_DNA"/>
</dbReference>
<organism evidence="6 7">
    <name type="scientific">Platanthera guangdongensis</name>
    <dbReference type="NCBI Taxonomy" id="2320717"/>
    <lineage>
        <taxon>Eukaryota</taxon>
        <taxon>Viridiplantae</taxon>
        <taxon>Streptophyta</taxon>
        <taxon>Embryophyta</taxon>
        <taxon>Tracheophyta</taxon>
        <taxon>Spermatophyta</taxon>
        <taxon>Magnoliopsida</taxon>
        <taxon>Liliopsida</taxon>
        <taxon>Asparagales</taxon>
        <taxon>Orchidaceae</taxon>
        <taxon>Orchidoideae</taxon>
        <taxon>Orchideae</taxon>
        <taxon>Orchidinae</taxon>
        <taxon>Platanthera</taxon>
    </lineage>
</organism>
<comment type="similarity">
    <text evidence="1">Belongs to the glycosyltransferase 64 family.</text>
</comment>
<feature type="domain" description="Glycosyl transferase 64" evidence="5">
    <location>
        <begin position="49"/>
        <end position="299"/>
    </location>
</feature>
<evidence type="ECO:0000256" key="4">
    <source>
        <dbReference type="SAM" id="SignalP"/>
    </source>
</evidence>
<evidence type="ECO:0000313" key="6">
    <source>
        <dbReference type="EMBL" id="KAK8967554.1"/>
    </source>
</evidence>
<dbReference type="SUPFAM" id="SSF53448">
    <property type="entry name" value="Nucleotide-diphospho-sugar transferases"/>
    <property type="match status" value="1"/>
</dbReference>
<keyword evidence="7" id="KW-1185">Reference proteome</keyword>
<feature type="chain" id="PRO_5045949270" description="Glycosyl transferase 64 domain-containing protein" evidence="4">
    <location>
        <begin position="22"/>
        <end position="320"/>
    </location>
</feature>
<sequence length="320" mass="35347">MNPRSAILLLLLHFLTSAAAAGDIFTPFNISALCTSQLPDISSLPSDRLTVLISAYHPSRSTLLRRLTLSYSSLPSVSSVLVLWSNPSSPPHPSLITHKLHLLRLPSPSLNLRFLPIPSPLLRSRFVAVADDDVFPSPGALSFALSLAARHPRSLLGFFPRSHALDLSSRSWIYTLHRDRYSIVLTKLMLLRADYLHKYSCSPALIAARAVVDRERNCEDILMNFVAAMETGEGPLLVAGRVRDHGDPRNQDAGGAGQARRVGLSARKQHWERRGRCIAEFHRLLGVMPLRYSYGKMVDEIGEQGLCRKGGKLVSCDQDA</sequence>
<evidence type="ECO:0000256" key="3">
    <source>
        <dbReference type="ARBA" id="ARBA00023157"/>
    </source>
</evidence>
<feature type="signal peptide" evidence="4">
    <location>
        <begin position="1"/>
        <end position="21"/>
    </location>
</feature>
<comment type="caution">
    <text evidence="6">The sequence shown here is derived from an EMBL/GenBank/DDBJ whole genome shotgun (WGS) entry which is preliminary data.</text>
</comment>
<proteinExistence type="inferred from homology"/>
<dbReference type="InterPro" id="IPR029044">
    <property type="entry name" value="Nucleotide-diphossugar_trans"/>
</dbReference>
<keyword evidence="2" id="KW-0808">Transferase</keyword>
<accession>A0ABR2MV34</accession>
<evidence type="ECO:0000313" key="7">
    <source>
        <dbReference type="Proteomes" id="UP001412067"/>
    </source>
</evidence>
<name>A0ABR2MV34_9ASPA</name>
<evidence type="ECO:0000256" key="1">
    <source>
        <dbReference type="ARBA" id="ARBA00008700"/>
    </source>
</evidence>
<reference evidence="6 7" key="1">
    <citation type="journal article" date="2022" name="Nat. Plants">
        <title>Genomes of leafy and leafless Platanthera orchids illuminate the evolution of mycoheterotrophy.</title>
        <authorList>
            <person name="Li M.H."/>
            <person name="Liu K.W."/>
            <person name="Li Z."/>
            <person name="Lu H.C."/>
            <person name="Ye Q.L."/>
            <person name="Zhang D."/>
            <person name="Wang J.Y."/>
            <person name="Li Y.F."/>
            <person name="Zhong Z.M."/>
            <person name="Liu X."/>
            <person name="Yu X."/>
            <person name="Liu D.K."/>
            <person name="Tu X.D."/>
            <person name="Liu B."/>
            <person name="Hao Y."/>
            <person name="Liao X.Y."/>
            <person name="Jiang Y.T."/>
            <person name="Sun W.H."/>
            <person name="Chen J."/>
            <person name="Chen Y.Q."/>
            <person name="Ai Y."/>
            <person name="Zhai J.W."/>
            <person name="Wu S.S."/>
            <person name="Zhou Z."/>
            <person name="Hsiao Y.Y."/>
            <person name="Wu W.L."/>
            <person name="Chen Y.Y."/>
            <person name="Lin Y.F."/>
            <person name="Hsu J.L."/>
            <person name="Li C.Y."/>
            <person name="Wang Z.W."/>
            <person name="Zhao X."/>
            <person name="Zhong W.Y."/>
            <person name="Ma X.K."/>
            <person name="Ma L."/>
            <person name="Huang J."/>
            <person name="Chen G.Z."/>
            <person name="Huang M.Z."/>
            <person name="Huang L."/>
            <person name="Peng D.H."/>
            <person name="Luo Y.B."/>
            <person name="Zou S.Q."/>
            <person name="Chen S.P."/>
            <person name="Lan S."/>
            <person name="Tsai W.C."/>
            <person name="Van de Peer Y."/>
            <person name="Liu Z.J."/>
        </authorList>
    </citation>
    <scope>NUCLEOTIDE SEQUENCE [LARGE SCALE GENOMIC DNA]</scope>
    <source>
        <strain evidence="6">Lor288</strain>
    </source>
</reference>
<evidence type="ECO:0000256" key="2">
    <source>
        <dbReference type="ARBA" id="ARBA00022679"/>
    </source>
</evidence>
<dbReference type="PANTHER" id="PTHR48409">
    <property type="entry name" value="GLYCOSYLTRANSFERASE FAMILY PROTEIN 64 C3"/>
    <property type="match status" value="1"/>
</dbReference>
<dbReference type="PANTHER" id="PTHR48409:SF1">
    <property type="entry name" value="GLYCOSYLTRANSFERASE FAMILY PROTEIN 64 C3"/>
    <property type="match status" value="1"/>
</dbReference>
<keyword evidence="4" id="KW-0732">Signal</keyword>
<dbReference type="Gene3D" id="3.90.550.10">
    <property type="entry name" value="Spore Coat Polysaccharide Biosynthesis Protein SpsA, Chain A"/>
    <property type="match status" value="1"/>
</dbReference>
<dbReference type="Pfam" id="PF09258">
    <property type="entry name" value="Glyco_transf_64"/>
    <property type="match status" value="1"/>
</dbReference>
<evidence type="ECO:0000259" key="5">
    <source>
        <dbReference type="Pfam" id="PF09258"/>
    </source>
</evidence>
<gene>
    <name evidence="6" type="ORF">KSP40_PGU011963</name>
</gene>
<dbReference type="InterPro" id="IPR015338">
    <property type="entry name" value="GT64_dom"/>
</dbReference>
<keyword evidence="3" id="KW-1015">Disulfide bond</keyword>
<dbReference type="Proteomes" id="UP001412067">
    <property type="component" value="Unassembled WGS sequence"/>
</dbReference>